<dbReference type="Gene3D" id="3.20.20.140">
    <property type="entry name" value="Metal-dependent hydrolases"/>
    <property type="match status" value="1"/>
</dbReference>
<organism evidence="1 2">
    <name type="scientific">Mucilaginibacter oryzae</name>
    <dbReference type="NCBI Taxonomy" id="468058"/>
    <lineage>
        <taxon>Bacteria</taxon>
        <taxon>Pseudomonadati</taxon>
        <taxon>Bacteroidota</taxon>
        <taxon>Sphingobacteriia</taxon>
        <taxon>Sphingobacteriales</taxon>
        <taxon>Sphingobacteriaceae</taxon>
        <taxon>Mucilaginibacter</taxon>
    </lineage>
</organism>
<protein>
    <submittedName>
        <fullName evidence="1">Error-prone DNA polymerase</fullName>
    </submittedName>
</protein>
<comment type="caution">
    <text evidence="1">The sequence shown here is derived from an EMBL/GenBank/DDBJ whole genome shotgun (WGS) entry which is preliminary data.</text>
</comment>
<dbReference type="AlphaFoldDB" id="A0A316HG57"/>
<evidence type="ECO:0000313" key="1">
    <source>
        <dbReference type="EMBL" id="PWK79558.1"/>
    </source>
</evidence>
<evidence type="ECO:0000313" key="2">
    <source>
        <dbReference type="Proteomes" id="UP000245678"/>
    </source>
</evidence>
<name>A0A316HG57_9SPHI</name>
<dbReference type="EMBL" id="QGHA01000001">
    <property type="protein sequence ID" value="PWK79558.1"/>
    <property type="molecule type" value="Genomic_DNA"/>
</dbReference>
<reference evidence="1 2" key="1">
    <citation type="submission" date="2018-05" db="EMBL/GenBank/DDBJ databases">
        <title>Genomic Encyclopedia of Archaeal and Bacterial Type Strains, Phase II (KMG-II): from individual species to whole genera.</title>
        <authorList>
            <person name="Goeker M."/>
        </authorList>
    </citation>
    <scope>NUCLEOTIDE SEQUENCE [LARGE SCALE GENOMIC DNA]</scope>
    <source>
        <strain evidence="1 2">DSM 19975</strain>
    </source>
</reference>
<dbReference type="Proteomes" id="UP000245678">
    <property type="component" value="Unassembled WGS sequence"/>
</dbReference>
<proteinExistence type="predicted"/>
<sequence>MVARDRNIRLVPGVRLDLLDGPSLLAYPTNKDAYARLSALLTKGNLRAEKEMCFIYKKDVYEHSEGSIFIIIPPGKLTEDFEFELVFKPMLRITDNK</sequence>
<gene>
    <name evidence="1" type="ORF">LX99_00015</name>
</gene>
<keyword evidence="2" id="KW-1185">Reference proteome</keyword>
<dbReference type="RefSeq" id="WP_109605284.1">
    <property type="nucleotide sequence ID" value="NZ_QGHA01000001.1"/>
</dbReference>
<accession>A0A316HG57</accession>